<keyword evidence="2" id="KW-0274">FAD</keyword>
<dbReference type="InterPro" id="IPR006905">
    <property type="entry name" value="Flavin_halogenase"/>
</dbReference>
<protein>
    <submittedName>
        <fullName evidence="3">Tryptophan 7-halogenase</fullName>
    </submittedName>
</protein>
<evidence type="ECO:0000313" key="3">
    <source>
        <dbReference type="EMBL" id="TFU05915.1"/>
    </source>
</evidence>
<feature type="binding site" evidence="2">
    <location>
        <position position="342"/>
    </location>
    <ligand>
        <name>L-tryptophan</name>
        <dbReference type="ChEBI" id="CHEBI:57912"/>
    </ligand>
</feature>
<dbReference type="Proteomes" id="UP000297737">
    <property type="component" value="Unassembled WGS sequence"/>
</dbReference>
<evidence type="ECO:0000256" key="1">
    <source>
        <dbReference type="PIRSR" id="PIRSR011396-1"/>
    </source>
</evidence>
<reference evidence="3 4" key="1">
    <citation type="submission" date="2019-02" db="EMBL/GenBank/DDBJ databases">
        <title>Polymorphobacter sp. isolated from the lake at the Tibet of China.</title>
        <authorList>
            <person name="Li A."/>
        </authorList>
    </citation>
    <scope>NUCLEOTIDE SEQUENCE [LARGE SCALE GENOMIC DNA]</scope>
    <source>
        <strain evidence="3 4">DJ1R-1</strain>
    </source>
</reference>
<dbReference type="PANTHER" id="PTHR43747">
    <property type="entry name" value="FAD-BINDING PROTEIN"/>
    <property type="match status" value="1"/>
</dbReference>
<dbReference type="Gene3D" id="3.50.50.60">
    <property type="entry name" value="FAD/NAD(P)-binding domain"/>
    <property type="match status" value="1"/>
</dbReference>
<dbReference type="InterPro" id="IPR036188">
    <property type="entry name" value="FAD/NAD-bd_sf"/>
</dbReference>
<accession>A0A4Y9EQN3</accession>
<evidence type="ECO:0000256" key="2">
    <source>
        <dbReference type="PIRSR" id="PIRSR011396-2"/>
    </source>
</evidence>
<proteinExistence type="predicted"/>
<keyword evidence="4" id="KW-1185">Reference proteome</keyword>
<keyword evidence="2" id="KW-0285">Flavoprotein</keyword>
<dbReference type="Pfam" id="PF04820">
    <property type="entry name" value="Trp_halogenase"/>
    <property type="match status" value="1"/>
</dbReference>
<feature type="binding site" evidence="2">
    <location>
        <position position="79"/>
    </location>
    <ligand>
        <name>7-chloro-L-tryptophan</name>
        <dbReference type="ChEBI" id="CHEBI:58713"/>
    </ligand>
</feature>
<feature type="binding site" evidence="2">
    <location>
        <position position="346"/>
    </location>
    <ligand>
        <name>L-tryptophan</name>
        <dbReference type="ChEBI" id="CHEBI:57912"/>
    </ligand>
</feature>
<dbReference type="GO" id="GO:0004497">
    <property type="term" value="F:monooxygenase activity"/>
    <property type="evidence" value="ECO:0007669"/>
    <property type="project" value="InterPro"/>
</dbReference>
<feature type="binding site" evidence="2">
    <location>
        <begin position="14"/>
        <end position="17"/>
    </location>
    <ligand>
        <name>FAD</name>
        <dbReference type="ChEBI" id="CHEBI:57692"/>
    </ligand>
</feature>
<dbReference type="PANTHER" id="PTHR43747:SF4">
    <property type="entry name" value="FLAVIN-DEPENDENT TRYPTOPHAN HALOGENASE"/>
    <property type="match status" value="1"/>
</dbReference>
<feature type="binding site" evidence="2">
    <location>
        <position position="333"/>
    </location>
    <ligand>
        <name>FAD</name>
        <dbReference type="ChEBI" id="CHEBI:57692"/>
    </ligand>
</feature>
<dbReference type="SUPFAM" id="SSF51905">
    <property type="entry name" value="FAD/NAD(P)-binding domain"/>
    <property type="match status" value="1"/>
</dbReference>
<dbReference type="InterPro" id="IPR033856">
    <property type="entry name" value="Trp_halogen"/>
</dbReference>
<feature type="active site" evidence="1">
    <location>
        <position position="79"/>
    </location>
</feature>
<dbReference type="OrthoDB" id="7178350at2"/>
<dbReference type="RefSeq" id="WP_135244639.1">
    <property type="nucleotide sequence ID" value="NZ_SIHO01000001.1"/>
</dbReference>
<organism evidence="3 4">
    <name type="scientific">Glacieibacterium arshaanense</name>
    <dbReference type="NCBI Taxonomy" id="2511025"/>
    <lineage>
        <taxon>Bacteria</taxon>
        <taxon>Pseudomonadati</taxon>
        <taxon>Pseudomonadota</taxon>
        <taxon>Alphaproteobacteria</taxon>
        <taxon>Sphingomonadales</taxon>
        <taxon>Sphingosinicellaceae</taxon>
        <taxon>Glacieibacterium</taxon>
    </lineage>
</organism>
<gene>
    <name evidence="3" type="ORF">EUV02_02510</name>
</gene>
<sequence>MTDNRQSDFVIVGGGTAGWMTAAALARFAVKGTRIRLVESDAIGTVGVGEATIPQIKLFNAALGIDEADFLRATQGTYKLGIEFVDWTRPGHRYMHAFGPVGRDLGLVPFHHYWLRAGASAGPLGQYSLNEAAARAGHFGNAPPAAGSVIPPLAWAYHFDAGLYAAYLRKFAETRGVVRHEGRITQVPLRADDGHIEAVVLEDCTRIDGDLFIDCSGFRGLLIEEALGAGYDDWSHWLPANRALAVPCARANGEITPYTRSTARPAGWQWRIPLQHRTGNGYVYASDFISDDDAAATLLANLDGKALAEPRPLRFVTGKRRKQWHRNCVAIGLASGFLEPLESTSIHLVQSSISRLLALLPGKVIHDADRDEYNRQADFEFERIRDFIILHYRANGRTGEPLWDYCRNMGIPDTLAAKIELFQASGRIFREHEELFTEVGWAQVLIGQGVQAAAYHPLANAISDADLGDYLGKLRTVAARGAASMPGHADFIAGFCRAPSAEA</sequence>
<dbReference type="EMBL" id="SIHO01000001">
    <property type="protein sequence ID" value="TFU05915.1"/>
    <property type="molecule type" value="Genomic_DNA"/>
</dbReference>
<keyword evidence="2" id="KW-0547">Nucleotide-binding</keyword>
<dbReference type="AlphaFoldDB" id="A0A4Y9EQN3"/>
<name>A0A4Y9EQN3_9SPHN</name>
<comment type="caution">
    <text evidence="3">The sequence shown here is derived from an EMBL/GenBank/DDBJ whole genome shotgun (WGS) entry which is preliminary data.</text>
</comment>
<evidence type="ECO:0000313" key="4">
    <source>
        <dbReference type="Proteomes" id="UP000297737"/>
    </source>
</evidence>
<dbReference type="InterPro" id="IPR050816">
    <property type="entry name" value="Flavin-dep_Halogenase_NPB"/>
</dbReference>
<dbReference type="GO" id="GO:0000166">
    <property type="term" value="F:nucleotide binding"/>
    <property type="evidence" value="ECO:0007669"/>
    <property type="project" value="UniProtKB-KW"/>
</dbReference>
<dbReference type="PIRSF" id="PIRSF011396">
    <property type="entry name" value="Trp_halogenase"/>
    <property type="match status" value="1"/>
</dbReference>